<reference evidence="6" key="1">
    <citation type="journal article" date="2021" name="Nat. Commun.">
        <title>Genetic determinants of endophytism in the Arabidopsis root mycobiome.</title>
        <authorList>
            <person name="Mesny F."/>
            <person name="Miyauchi S."/>
            <person name="Thiergart T."/>
            <person name="Pickel B."/>
            <person name="Atanasova L."/>
            <person name="Karlsson M."/>
            <person name="Huettel B."/>
            <person name="Barry K.W."/>
            <person name="Haridas S."/>
            <person name="Chen C."/>
            <person name="Bauer D."/>
            <person name="Andreopoulos W."/>
            <person name="Pangilinan J."/>
            <person name="LaButti K."/>
            <person name="Riley R."/>
            <person name="Lipzen A."/>
            <person name="Clum A."/>
            <person name="Drula E."/>
            <person name="Henrissat B."/>
            <person name="Kohler A."/>
            <person name="Grigoriev I.V."/>
            <person name="Martin F.M."/>
            <person name="Hacquard S."/>
        </authorList>
    </citation>
    <scope>NUCLEOTIDE SEQUENCE</scope>
    <source>
        <strain evidence="6">MPI-SDFR-AT-0068</strain>
    </source>
</reference>
<dbReference type="PANTHER" id="PTHR30212:SF2">
    <property type="entry name" value="PROTEIN YIIM"/>
    <property type="match status" value="1"/>
</dbReference>
<dbReference type="CDD" id="cd00207">
    <property type="entry name" value="fer2"/>
    <property type="match status" value="1"/>
</dbReference>
<keyword evidence="6" id="KW-0418">Kinase</keyword>
<dbReference type="Pfam" id="PF00111">
    <property type="entry name" value="Fer2"/>
    <property type="match status" value="1"/>
</dbReference>
<keyword evidence="1" id="KW-0479">Metal-binding</keyword>
<dbReference type="Pfam" id="PF03473">
    <property type="entry name" value="MOSC"/>
    <property type="match status" value="1"/>
</dbReference>
<organism evidence="6 7">
    <name type="scientific">Fusarium tricinctum</name>
    <dbReference type="NCBI Taxonomy" id="61284"/>
    <lineage>
        <taxon>Eukaryota</taxon>
        <taxon>Fungi</taxon>
        <taxon>Dikarya</taxon>
        <taxon>Ascomycota</taxon>
        <taxon>Pezizomycotina</taxon>
        <taxon>Sordariomycetes</taxon>
        <taxon>Hypocreomycetidae</taxon>
        <taxon>Hypocreales</taxon>
        <taxon>Nectriaceae</taxon>
        <taxon>Fusarium</taxon>
        <taxon>Fusarium tricinctum species complex</taxon>
    </lineage>
</organism>
<dbReference type="Gene3D" id="3.40.50.80">
    <property type="entry name" value="Nucleotide-binding domain of ferredoxin-NADP reductase (FNR) module"/>
    <property type="match status" value="1"/>
</dbReference>
<keyword evidence="1" id="KW-0408">Iron</keyword>
<dbReference type="InterPro" id="IPR017938">
    <property type="entry name" value="Riboflavin_synthase-like_b-brl"/>
</dbReference>
<gene>
    <name evidence="6" type="ORF">BKA59DRAFT_540256</name>
</gene>
<dbReference type="Gene3D" id="3.10.20.30">
    <property type="match status" value="1"/>
</dbReference>
<dbReference type="InterPro" id="IPR039261">
    <property type="entry name" value="FNR_nucleotide-bd"/>
</dbReference>
<dbReference type="InterPro" id="IPR005302">
    <property type="entry name" value="MoCF_Sase_C"/>
</dbReference>
<keyword evidence="7" id="KW-1185">Reference proteome</keyword>
<name>A0A8K0SD58_9HYPO</name>
<proteinExistence type="predicted"/>
<dbReference type="SUPFAM" id="SSF54292">
    <property type="entry name" value="2Fe-2S ferredoxin-like"/>
    <property type="match status" value="1"/>
</dbReference>
<dbReference type="Proteomes" id="UP000813427">
    <property type="component" value="Unassembled WGS sequence"/>
</dbReference>
<dbReference type="InterPro" id="IPR001433">
    <property type="entry name" value="OxRdtase_FAD/NAD-bd"/>
</dbReference>
<keyword evidence="1" id="KW-0001">2Fe-2S</keyword>
<evidence type="ECO:0000313" key="6">
    <source>
        <dbReference type="EMBL" id="KAH7262696.1"/>
    </source>
</evidence>
<dbReference type="GO" id="GO:0016301">
    <property type="term" value="F:kinase activity"/>
    <property type="evidence" value="ECO:0007669"/>
    <property type="project" value="UniProtKB-KW"/>
</dbReference>
<evidence type="ECO:0000259" key="3">
    <source>
        <dbReference type="PROSITE" id="PS51085"/>
    </source>
</evidence>
<evidence type="ECO:0000313" key="7">
    <source>
        <dbReference type="Proteomes" id="UP000813427"/>
    </source>
</evidence>
<dbReference type="SUPFAM" id="SSF50800">
    <property type="entry name" value="PK beta-barrel domain-like"/>
    <property type="match status" value="1"/>
</dbReference>
<evidence type="ECO:0000256" key="1">
    <source>
        <dbReference type="ARBA" id="ARBA00022714"/>
    </source>
</evidence>
<dbReference type="InterPro" id="IPR017927">
    <property type="entry name" value="FAD-bd_FR_type"/>
</dbReference>
<dbReference type="InterPro" id="IPR036010">
    <property type="entry name" value="2Fe-2S_ferredoxin-like_sf"/>
</dbReference>
<dbReference type="InterPro" id="IPR001041">
    <property type="entry name" value="2Fe-2S_ferredoxin-type"/>
</dbReference>
<dbReference type="SUPFAM" id="SSF63380">
    <property type="entry name" value="Riboflavin synthase domain-like"/>
    <property type="match status" value="1"/>
</dbReference>
<dbReference type="GO" id="GO:0030151">
    <property type="term" value="F:molybdenum ion binding"/>
    <property type="evidence" value="ECO:0007669"/>
    <property type="project" value="InterPro"/>
</dbReference>
<keyword evidence="2" id="KW-0411">Iron-sulfur</keyword>
<feature type="domain" description="FAD-binding FR-type" evidence="5">
    <location>
        <begin position="232"/>
        <end position="333"/>
    </location>
</feature>
<comment type="caution">
    <text evidence="6">The sequence shown here is derived from an EMBL/GenBank/DDBJ whole genome shotgun (WGS) entry which is preliminary data.</text>
</comment>
<sequence length="578" mass="64349">MMEAVAVSQALPAVHNVNGIEIKTSIVHTPKKSCSEYIEVIENGIVGNATAVHDGPVYICLAENYDYWCTELGIDRSEWDWCHWGENITFKCTNTKLTESDFRLGDVWRVGDSVRLQVCGSRIPCMKLSWRCGQKDSWLKTLSDTGRVGIYLRVLTPGRIHPGDMAVQESSSGDNMDVATITRLAFSSDLKTRDTLDLLANHEVLLRLNKLLVIRKLTSMDDKVNMGRNAWKGWRDLRVERIIDEGNGVKSFCLYSTGDQKLAWYLPGQFLTVRLPTGDVRSWTISDWPGRKQPEYYRLSIKQAAKASSWMCNECTVGTILPARSPAGRFFLDWSQPVTPRQIYVSAGIGVTPILTMIKAHASHPNMAKVPGVWIHVARDGRSLQLHDEILQIKNNPIKRFVFMTQPRDVDTLGKDYGYMGRPDLETLKKLVGETYQINPFGTADIDLPAMFSAVYICGPQGFENNMREILQAFKIPPPFIHSESFSASDKAIGDLKKSRVRFTKSNKTAEWDRTKPMSLLELAESVGMAPDYGCRVGACGSCAAKVTCGSVTGGVQMDGTVLTCSATPASEEIDIEL</sequence>
<dbReference type="PROSITE" id="PS00197">
    <property type="entry name" value="2FE2S_FER_1"/>
    <property type="match status" value="1"/>
</dbReference>
<dbReference type="AlphaFoldDB" id="A0A8K0SD58"/>
<dbReference type="SUPFAM" id="SSF52343">
    <property type="entry name" value="Ferredoxin reductase-like, C-terminal NADP-linked domain"/>
    <property type="match status" value="1"/>
</dbReference>
<dbReference type="EMBL" id="JAGPXF010000001">
    <property type="protein sequence ID" value="KAH7262696.1"/>
    <property type="molecule type" value="Genomic_DNA"/>
</dbReference>
<keyword evidence="6" id="KW-0808">Transferase</keyword>
<keyword evidence="6" id="KW-0670">Pyruvate</keyword>
<dbReference type="GO" id="GO:0030170">
    <property type="term" value="F:pyridoxal phosphate binding"/>
    <property type="evidence" value="ECO:0007669"/>
    <property type="project" value="InterPro"/>
</dbReference>
<dbReference type="PROSITE" id="PS51340">
    <property type="entry name" value="MOSC"/>
    <property type="match status" value="1"/>
</dbReference>
<dbReference type="PROSITE" id="PS51085">
    <property type="entry name" value="2FE2S_FER_2"/>
    <property type="match status" value="1"/>
</dbReference>
<dbReference type="GO" id="GO:0016491">
    <property type="term" value="F:oxidoreductase activity"/>
    <property type="evidence" value="ECO:0007669"/>
    <property type="project" value="InterPro"/>
</dbReference>
<dbReference type="InterPro" id="IPR011037">
    <property type="entry name" value="Pyrv_Knase-like_insert_dom_sf"/>
</dbReference>
<dbReference type="InterPro" id="IPR006058">
    <property type="entry name" value="2Fe2S_fd_BS"/>
</dbReference>
<accession>A0A8K0SD58</accession>
<dbReference type="InterPro" id="IPR052353">
    <property type="entry name" value="Benzoxazolinone_Detox_Enz"/>
</dbReference>
<dbReference type="InterPro" id="IPR012675">
    <property type="entry name" value="Beta-grasp_dom_sf"/>
</dbReference>
<evidence type="ECO:0000259" key="4">
    <source>
        <dbReference type="PROSITE" id="PS51340"/>
    </source>
</evidence>
<dbReference type="GO" id="GO:0051537">
    <property type="term" value="F:2 iron, 2 sulfur cluster binding"/>
    <property type="evidence" value="ECO:0007669"/>
    <property type="project" value="UniProtKB-KW"/>
</dbReference>
<dbReference type="PANTHER" id="PTHR30212">
    <property type="entry name" value="PROTEIN YIIM"/>
    <property type="match status" value="1"/>
</dbReference>
<dbReference type="PROSITE" id="PS51384">
    <property type="entry name" value="FAD_FR"/>
    <property type="match status" value="1"/>
</dbReference>
<dbReference type="Gene3D" id="2.40.30.10">
    <property type="entry name" value="Translation factors"/>
    <property type="match status" value="1"/>
</dbReference>
<evidence type="ECO:0000259" key="5">
    <source>
        <dbReference type="PROSITE" id="PS51384"/>
    </source>
</evidence>
<protein>
    <submittedName>
        <fullName evidence="6">Pyruvate kinase-like protein</fullName>
    </submittedName>
</protein>
<feature type="domain" description="2Fe-2S ferredoxin-type" evidence="3">
    <location>
        <begin position="499"/>
        <end position="578"/>
    </location>
</feature>
<dbReference type="Gene3D" id="2.40.33.20">
    <property type="entry name" value="PK beta-barrel domain-like"/>
    <property type="match status" value="1"/>
</dbReference>
<dbReference type="OrthoDB" id="5238236at2759"/>
<evidence type="ECO:0000256" key="2">
    <source>
        <dbReference type="ARBA" id="ARBA00023014"/>
    </source>
</evidence>
<feature type="domain" description="MOSC" evidence="4">
    <location>
        <begin position="32"/>
        <end position="169"/>
    </location>
</feature>
<dbReference type="Pfam" id="PF00175">
    <property type="entry name" value="NAD_binding_1"/>
    <property type="match status" value="1"/>
</dbReference>